<dbReference type="SUPFAM" id="SSF47923">
    <property type="entry name" value="Ypt/Rab-GAP domain of gyp1p"/>
    <property type="match status" value="1"/>
</dbReference>
<feature type="non-terminal residue" evidence="3">
    <location>
        <position position="1"/>
    </location>
</feature>
<feature type="compositionally biased region" description="Basic and acidic residues" evidence="1">
    <location>
        <begin position="18"/>
        <end position="29"/>
    </location>
</feature>
<accession>A0A9N9JMK0</accession>
<evidence type="ECO:0000256" key="1">
    <source>
        <dbReference type="SAM" id="MobiDB-lite"/>
    </source>
</evidence>
<dbReference type="PROSITE" id="PS50086">
    <property type="entry name" value="TBC_RABGAP"/>
    <property type="match status" value="1"/>
</dbReference>
<name>A0A9N9JMK0_9GLOM</name>
<protein>
    <submittedName>
        <fullName evidence="3">7772_t:CDS:1</fullName>
    </submittedName>
</protein>
<dbReference type="EMBL" id="CAJVPV010058233">
    <property type="protein sequence ID" value="CAG8787661.1"/>
    <property type="molecule type" value="Genomic_DNA"/>
</dbReference>
<dbReference type="AlphaFoldDB" id="A0A9N9JMK0"/>
<sequence length="124" mass="14030">DEDLSVVKQKSQNQSRDSQVKNKEKEKVPELIISQPKNVEKNAIGMKAEIAGLVQDPMNSISLMKSPVTFNGRQSEAERVRLNTRFNKFKDALQSPNVDLAALRKLSWSGIPDELRPMAWQLLL</sequence>
<feature type="domain" description="Rab-GAP TBC" evidence="2">
    <location>
        <begin position="110"/>
        <end position="124"/>
    </location>
</feature>
<dbReference type="Proteomes" id="UP000789342">
    <property type="component" value="Unassembled WGS sequence"/>
</dbReference>
<evidence type="ECO:0000313" key="4">
    <source>
        <dbReference type="Proteomes" id="UP000789342"/>
    </source>
</evidence>
<keyword evidence="4" id="KW-1185">Reference proteome</keyword>
<feature type="non-terminal residue" evidence="3">
    <location>
        <position position="124"/>
    </location>
</feature>
<dbReference type="InterPro" id="IPR035969">
    <property type="entry name" value="Rab-GAP_TBC_sf"/>
</dbReference>
<organism evidence="3 4">
    <name type="scientific">Acaulospora morrowiae</name>
    <dbReference type="NCBI Taxonomy" id="94023"/>
    <lineage>
        <taxon>Eukaryota</taxon>
        <taxon>Fungi</taxon>
        <taxon>Fungi incertae sedis</taxon>
        <taxon>Mucoromycota</taxon>
        <taxon>Glomeromycotina</taxon>
        <taxon>Glomeromycetes</taxon>
        <taxon>Diversisporales</taxon>
        <taxon>Acaulosporaceae</taxon>
        <taxon>Acaulospora</taxon>
    </lineage>
</organism>
<dbReference type="OrthoDB" id="2426934at2759"/>
<proteinExistence type="predicted"/>
<feature type="compositionally biased region" description="Polar residues" evidence="1">
    <location>
        <begin position="8"/>
        <end position="17"/>
    </location>
</feature>
<evidence type="ECO:0000313" key="3">
    <source>
        <dbReference type="EMBL" id="CAG8787661.1"/>
    </source>
</evidence>
<dbReference type="InterPro" id="IPR000195">
    <property type="entry name" value="Rab-GAP-TBC_dom"/>
</dbReference>
<feature type="region of interest" description="Disordered" evidence="1">
    <location>
        <begin position="1"/>
        <end position="29"/>
    </location>
</feature>
<reference evidence="3" key="1">
    <citation type="submission" date="2021-06" db="EMBL/GenBank/DDBJ databases">
        <authorList>
            <person name="Kallberg Y."/>
            <person name="Tangrot J."/>
            <person name="Rosling A."/>
        </authorList>
    </citation>
    <scope>NUCLEOTIDE SEQUENCE</scope>
    <source>
        <strain evidence="3">CL551</strain>
    </source>
</reference>
<comment type="caution">
    <text evidence="3">The sequence shown here is derived from an EMBL/GenBank/DDBJ whole genome shotgun (WGS) entry which is preliminary data.</text>
</comment>
<gene>
    <name evidence="3" type="ORF">AMORRO_LOCUS17870</name>
</gene>
<evidence type="ECO:0000259" key="2">
    <source>
        <dbReference type="PROSITE" id="PS50086"/>
    </source>
</evidence>